<dbReference type="SUPFAM" id="SSF56059">
    <property type="entry name" value="Glutathione synthetase ATP-binding domain-like"/>
    <property type="match status" value="1"/>
</dbReference>
<gene>
    <name evidence="3" type="ORF">HMPREF9238_00802</name>
</gene>
<name>A0A9W5RER3_9ACTO</name>
<accession>A0A9W5RER3</accession>
<sequence>MDYFSLLERRLAGRDEFLPSYLGAKARTRQFADLIGVRAPSIYISGPIEIVLASQLPKLFVLKPAFASTSIGVRLLERKEDKWEDIVSCDVFSTEQLIEEAHDVSARYSDSPINDVFIAEELLVGIDGSVPPADIRFYCFQGEIGMILMEQHLENPVEAMYFDGDFMPFPDLPNRYGIAPGMSHLESIVESQVPENWQELLNVAKRISTAVATAFCRVDLYNTVNGIYLGEITFTPGTFYYKNRKIMSSAEAVRLGRMWQDAEKRLAGSYAIKDPNQLRGLDF</sequence>
<keyword evidence="1" id="KW-0547">Nucleotide-binding</keyword>
<evidence type="ECO:0000313" key="3">
    <source>
        <dbReference type="EMBL" id="EPD31045.1"/>
    </source>
</evidence>
<evidence type="ECO:0000313" key="4">
    <source>
        <dbReference type="Proteomes" id="UP000014387"/>
    </source>
</evidence>
<feature type="domain" description="ATP-grasp" evidence="2">
    <location>
        <begin position="29"/>
        <end position="264"/>
    </location>
</feature>
<evidence type="ECO:0000259" key="2">
    <source>
        <dbReference type="PROSITE" id="PS50975"/>
    </source>
</evidence>
<dbReference type="Pfam" id="PF14305">
    <property type="entry name" value="ATPgrasp_TupA"/>
    <property type="match status" value="1"/>
</dbReference>
<comment type="caution">
    <text evidence="3">The sequence shown here is derived from an EMBL/GenBank/DDBJ whole genome shotgun (WGS) entry which is preliminary data.</text>
</comment>
<keyword evidence="4" id="KW-1185">Reference proteome</keyword>
<dbReference type="RefSeq" id="WP_016444157.1">
    <property type="nucleotide sequence ID" value="NZ_KE150266.1"/>
</dbReference>
<dbReference type="EMBL" id="AGWN01000001">
    <property type="protein sequence ID" value="EPD31045.1"/>
    <property type="molecule type" value="Genomic_DNA"/>
</dbReference>
<proteinExistence type="predicted"/>
<dbReference type="GO" id="GO:0046872">
    <property type="term" value="F:metal ion binding"/>
    <property type="evidence" value="ECO:0007669"/>
    <property type="project" value="InterPro"/>
</dbReference>
<evidence type="ECO:0000256" key="1">
    <source>
        <dbReference type="PROSITE-ProRule" id="PRU00409"/>
    </source>
</evidence>
<protein>
    <recommendedName>
        <fullName evidence="2">ATP-grasp domain-containing protein</fullName>
    </recommendedName>
</protein>
<dbReference type="InterPro" id="IPR029465">
    <property type="entry name" value="ATPgrasp_TupA"/>
</dbReference>
<organism evidence="3 4">
    <name type="scientific">Gleimia europaea ACS-120-V-Col10b</name>
    <dbReference type="NCBI Taxonomy" id="883069"/>
    <lineage>
        <taxon>Bacteria</taxon>
        <taxon>Bacillati</taxon>
        <taxon>Actinomycetota</taxon>
        <taxon>Actinomycetes</taxon>
        <taxon>Actinomycetales</taxon>
        <taxon>Actinomycetaceae</taxon>
        <taxon>Gleimia</taxon>
    </lineage>
</organism>
<keyword evidence="1" id="KW-0067">ATP-binding</keyword>
<dbReference type="Proteomes" id="UP000014387">
    <property type="component" value="Unassembled WGS sequence"/>
</dbReference>
<dbReference type="Gene3D" id="3.30.470.20">
    <property type="entry name" value="ATP-grasp fold, B domain"/>
    <property type="match status" value="1"/>
</dbReference>
<reference evidence="3 4" key="1">
    <citation type="submission" date="2013-05" db="EMBL/GenBank/DDBJ databases">
        <title>The Genome Sequence of Actinomyces europaeus ACS-120-V-COL10B.</title>
        <authorList>
            <consortium name="The Broad Institute Genomics Platform"/>
            <person name="Earl A."/>
            <person name="Ward D."/>
            <person name="Feldgarden M."/>
            <person name="Gevers D."/>
            <person name="Saerens B."/>
            <person name="Vaneechoutte M."/>
            <person name="Walker B."/>
            <person name="Young S."/>
            <person name="Zeng Q."/>
            <person name="Gargeya S."/>
            <person name="Fitzgerald M."/>
            <person name="Haas B."/>
            <person name="Abouelleil A."/>
            <person name="Allen A.W."/>
            <person name="Alvarado L."/>
            <person name="Arachchi H.M."/>
            <person name="Berlin A.M."/>
            <person name="Chapman S.B."/>
            <person name="Gainer-Dewar J."/>
            <person name="Goldberg J."/>
            <person name="Griggs A."/>
            <person name="Gujja S."/>
            <person name="Hansen M."/>
            <person name="Howarth C."/>
            <person name="Imamovic A."/>
            <person name="Ireland A."/>
            <person name="Larimer J."/>
            <person name="McCowan C."/>
            <person name="Murphy C."/>
            <person name="Pearson M."/>
            <person name="Poon T.W."/>
            <person name="Priest M."/>
            <person name="Roberts A."/>
            <person name="Saif S."/>
            <person name="Shea T."/>
            <person name="Sisk P."/>
            <person name="Sykes S."/>
            <person name="Wortman J."/>
            <person name="Nusbaum C."/>
            <person name="Birren B."/>
        </authorList>
    </citation>
    <scope>NUCLEOTIDE SEQUENCE [LARGE SCALE GENOMIC DNA]</scope>
    <source>
        <strain evidence="3 4">ACS-120-V-Col10b</strain>
    </source>
</reference>
<dbReference type="PROSITE" id="PS50975">
    <property type="entry name" value="ATP_GRASP"/>
    <property type="match status" value="1"/>
</dbReference>
<dbReference type="AlphaFoldDB" id="A0A9W5RER3"/>
<dbReference type="GO" id="GO:0005524">
    <property type="term" value="F:ATP binding"/>
    <property type="evidence" value="ECO:0007669"/>
    <property type="project" value="UniProtKB-UniRule"/>
</dbReference>
<dbReference type="InterPro" id="IPR011761">
    <property type="entry name" value="ATP-grasp"/>
</dbReference>